<protein>
    <submittedName>
        <fullName evidence="6">HlyD family secretion protein</fullName>
    </submittedName>
</protein>
<dbReference type="GO" id="GO:0055085">
    <property type="term" value="P:transmembrane transport"/>
    <property type="evidence" value="ECO:0007669"/>
    <property type="project" value="InterPro"/>
</dbReference>
<accession>A0AA94TR75</accession>
<dbReference type="EMBL" id="SOBK01000001">
    <property type="protein sequence ID" value="TDT92019.1"/>
    <property type="molecule type" value="Genomic_DNA"/>
</dbReference>
<dbReference type="PANTHER" id="PTHR30386:SF26">
    <property type="entry name" value="TRANSPORT PROTEIN COMB"/>
    <property type="match status" value="1"/>
</dbReference>
<evidence type="ECO:0000313" key="7">
    <source>
        <dbReference type="Proteomes" id="UP000295506"/>
    </source>
</evidence>
<proteinExistence type="predicted"/>
<dbReference type="Gene3D" id="2.40.30.170">
    <property type="match status" value="1"/>
</dbReference>
<evidence type="ECO:0000256" key="4">
    <source>
        <dbReference type="ARBA" id="ARBA00023136"/>
    </source>
</evidence>
<evidence type="ECO:0000256" key="1">
    <source>
        <dbReference type="ARBA" id="ARBA00004167"/>
    </source>
</evidence>
<comment type="subcellular location">
    <subcellularLocation>
        <location evidence="1">Membrane</location>
        <topology evidence="1">Single-pass membrane protein</topology>
    </subcellularLocation>
</comment>
<dbReference type="Pfam" id="PF25963">
    <property type="entry name" value="Beta-barrel_AAEA"/>
    <property type="match status" value="1"/>
</dbReference>
<dbReference type="PANTHER" id="PTHR30386">
    <property type="entry name" value="MEMBRANE FUSION SUBUNIT OF EMRAB-TOLC MULTIDRUG EFFLUX PUMP"/>
    <property type="match status" value="1"/>
</dbReference>
<comment type="caution">
    <text evidence="6">The sequence shown here is derived from an EMBL/GenBank/DDBJ whole genome shotgun (WGS) entry which is preliminary data.</text>
</comment>
<name>A0AA94TR75_9BACT</name>
<evidence type="ECO:0000256" key="2">
    <source>
        <dbReference type="ARBA" id="ARBA00022692"/>
    </source>
</evidence>
<dbReference type="InterPro" id="IPR050739">
    <property type="entry name" value="MFP"/>
</dbReference>
<keyword evidence="2" id="KW-0812">Transmembrane</keyword>
<keyword evidence="3" id="KW-1133">Transmembrane helix</keyword>
<evidence type="ECO:0000256" key="3">
    <source>
        <dbReference type="ARBA" id="ARBA00022989"/>
    </source>
</evidence>
<keyword evidence="4" id="KW-0472">Membrane</keyword>
<dbReference type="GO" id="GO:0016020">
    <property type="term" value="C:membrane"/>
    <property type="evidence" value="ECO:0007669"/>
    <property type="project" value="UniProtKB-SubCell"/>
</dbReference>
<evidence type="ECO:0000313" key="6">
    <source>
        <dbReference type="EMBL" id="TDT92019.1"/>
    </source>
</evidence>
<feature type="domain" description="p-hydroxybenzoic acid efflux pump subunit AaeA-like beta-barrel" evidence="5">
    <location>
        <begin position="2"/>
        <end position="89"/>
    </location>
</feature>
<evidence type="ECO:0000259" key="5">
    <source>
        <dbReference type="Pfam" id="PF25963"/>
    </source>
</evidence>
<gene>
    <name evidence="6" type="ORF">EDC59_101423</name>
</gene>
<dbReference type="AlphaFoldDB" id="A0AA94TR75"/>
<sequence>MANFKETQIKRIRVGQAVHITVDGYPGSALAGIVDSFAPGSGAAFSLIPPDSATGNFVRVVQRVPVKITLRENPLKGLLVPGLSARVTVLPDPERQPGQG</sequence>
<dbReference type="Proteomes" id="UP000295506">
    <property type="component" value="Unassembled WGS sequence"/>
</dbReference>
<dbReference type="InterPro" id="IPR058634">
    <property type="entry name" value="AaeA-lik-b-barrel"/>
</dbReference>
<reference evidence="6 7" key="1">
    <citation type="submission" date="2019-03" db="EMBL/GenBank/DDBJ databases">
        <title>Genomic Encyclopedia of Type Strains, Phase IV (KMG-IV): sequencing the most valuable type-strain genomes for metagenomic binning, comparative biology and taxonomic classification.</title>
        <authorList>
            <person name="Goeker M."/>
        </authorList>
    </citation>
    <scope>NUCLEOTIDE SEQUENCE [LARGE SCALE GENOMIC DNA]</scope>
    <source>
        <strain evidence="6 7">DSM 101483</strain>
    </source>
</reference>
<organism evidence="6 7">
    <name type="scientific">Pseudodesulfovibrio indicus</name>
    <dbReference type="NCBI Taxonomy" id="1716143"/>
    <lineage>
        <taxon>Bacteria</taxon>
        <taxon>Pseudomonadati</taxon>
        <taxon>Thermodesulfobacteriota</taxon>
        <taxon>Desulfovibrionia</taxon>
        <taxon>Desulfovibrionales</taxon>
        <taxon>Desulfovibrionaceae</taxon>
    </lineage>
</organism>